<reference evidence="2 3" key="1">
    <citation type="submission" date="2015-12" db="EMBL/GenBank/DDBJ databases">
        <title>Nitrous oxide reduction kinetics distinguish bacteria harboring typical versus atypical NosZ.</title>
        <authorList>
            <person name="Yoon S."/>
            <person name="Nissen S."/>
            <person name="Park D."/>
            <person name="Sanford R.A."/>
            <person name="Loeffler F.E."/>
        </authorList>
    </citation>
    <scope>NUCLEOTIDE SEQUENCE [LARGE SCALE GENOMIC DNA]</scope>
    <source>
        <strain evidence="2 3">ATCC BAA-841</strain>
    </source>
</reference>
<accession>A0A133XK48</accession>
<evidence type="ECO:0000313" key="3">
    <source>
        <dbReference type="Proteomes" id="UP000070186"/>
    </source>
</evidence>
<name>A0A133XK48_9RHOO</name>
<comment type="caution">
    <text evidence="2">The sequence shown here is derived from an EMBL/GenBank/DDBJ whole genome shotgun (WGS) entry which is preliminary data.</text>
</comment>
<dbReference type="AlphaFoldDB" id="A0A133XK48"/>
<feature type="region of interest" description="Disordered" evidence="1">
    <location>
        <begin position="75"/>
        <end position="104"/>
    </location>
</feature>
<dbReference type="Proteomes" id="UP000070186">
    <property type="component" value="Unassembled WGS sequence"/>
</dbReference>
<keyword evidence="3" id="KW-1185">Reference proteome</keyword>
<evidence type="ECO:0000256" key="1">
    <source>
        <dbReference type="SAM" id="MobiDB-lite"/>
    </source>
</evidence>
<evidence type="ECO:0000313" key="2">
    <source>
        <dbReference type="EMBL" id="KXB31310.1"/>
    </source>
</evidence>
<proteinExistence type="predicted"/>
<protein>
    <submittedName>
        <fullName evidence="2">Uncharacterized protein</fullName>
    </submittedName>
</protein>
<organism evidence="2 3">
    <name type="scientific">Dechloromonas denitrificans</name>
    <dbReference type="NCBI Taxonomy" id="281362"/>
    <lineage>
        <taxon>Bacteria</taxon>
        <taxon>Pseudomonadati</taxon>
        <taxon>Pseudomonadota</taxon>
        <taxon>Betaproteobacteria</taxon>
        <taxon>Rhodocyclales</taxon>
        <taxon>Azonexaceae</taxon>
        <taxon>Dechloromonas</taxon>
    </lineage>
</organism>
<dbReference type="RefSeq" id="WP_066881829.1">
    <property type="nucleotide sequence ID" value="NZ_LODL01000013.1"/>
</dbReference>
<gene>
    <name evidence="2" type="ORF">AT959_06410</name>
</gene>
<sequence length="104" mass="11029">MPNNETLQAHVIAGFLMTARHHFGLSSVAPSNIRLPAPLSRLRPMLRSLLVVGSLGTVMTPPTFAAEPVFPVNECKGSEGSSKREGGTLKMPALQAGAEKPSEH</sequence>
<dbReference type="EMBL" id="LODL01000013">
    <property type="protein sequence ID" value="KXB31310.1"/>
    <property type="molecule type" value="Genomic_DNA"/>
</dbReference>